<evidence type="ECO:0000313" key="3">
    <source>
        <dbReference type="Proteomes" id="UP000315252"/>
    </source>
</evidence>
<dbReference type="Proteomes" id="UP000315252">
    <property type="component" value="Unassembled WGS sequence"/>
</dbReference>
<dbReference type="EMBL" id="VHSH01000005">
    <property type="protein sequence ID" value="TQV79183.1"/>
    <property type="molecule type" value="Genomic_DNA"/>
</dbReference>
<dbReference type="PANTHER" id="PTHR33990">
    <property type="entry name" value="PROTEIN YJDN-RELATED"/>
    <property type="match status" value="1"/>
</dbReference>
<dbReference type="Gene3D" id="3.10.180.10">
    <property type="entry name" value="2,3-Dihydroxybiphenyl 1,2-Dioxygenase, domain 1"/>
    <property type="match status" value="2"/>
</dbReference>
<dbReference type="SUPFAM" id="SSF54593">
    <property type="entry name" value="Glyoxalase/Bleomycin resistance protein/Dihydroxybiphenyl dioxygenase"/>
    <property type="match status" value="1"/>
</dbReference>
<evidence type="ECO:0000259" key="1">
    <source>
        <dbReference type="Pfam" id="PF06983"/>
    </source>
</evidence>
<keyword evidence="3" id="KW-1185">Reference proteome</keyword>
<dbReference type="PANTHER" id="PTHR33990:SF2">
    <property type="entry name" value="PHNB-LIKE DOMAIN-CONTAINING PROTEIN"/>
    <property type="match status" value="1"/>
</dbReference>
<dbReference type="RefSeq" id="WP_142897407.1">
    <property type="nucleotide sequence ID" value="NZ_ML660056.1"/>
</dbReference>
<organism evidence="2 3">
    <name type="scientific">Denitrobaculum tricleocarpae</name>
    <dbReference type="NCBI Taxonomy" id="2591009"/>
    <lineage>
        <taxon>Bacteria</taxon>
        <taxon>Pseudomonadati</taxon>
        <taxon>Pseudomonadota</taxon>
        <taxon>Alphaproteobacteria</taxon>
        <taxon>Rhodospirillales</taxon>
        <taxon>Rhodospirillaceae</taxon>
        <taxon>Denitrobaculum</taxon>
    </lineage>
</organism>
<evidence type="ECO:0000313" key="2">
    <source>
        <dbReference type="EMBL" id="TQV79183.1"/>
    </source>
</evidence>
<proteinExistence type="predicted"/>
<accession>A0A545TPN4</accession>
<dbReference type="AlphaFoldDB" id="A0A545TPN4"/>
<protein>
    <recommendedName>
        <fullName evidence="1">PhnB-like domain-containing protein</fullName>
    </recommendedName>
</protein>
<feature type="domain" description="PhnB-like" evidence="1">
    <location>
        <begin position="3"/>
        <end position="45"/>
    </location>
</feature>
<dbReference type="Pfam" id="PF06983">
    <property type="entry name" value="3-dmu-9_3-mt"/>
    <property type="match status" value="1"/>
</dbReference>
<name>A0A545TPN4_9PROT</name>
<gene>
    <name evidence="2" type="ORF">FKG95_16095</name>
</gene>
<sequence length="82" mass="9059">MKRIVPHLRFDGDAEEAAEFYAGLFPESRIGNVMRAPACNHELLKSNDRVAAERVMQAMLKMNKIDIAVLEAAAESSTGKIN</sequence>
<reference evidence="2 3" key="1">
    <citation type="submission" date="2019-06" db="EMBL/GenBank/DDBJ databases">
        <title>Whole genome sequence for Rhodospirillaceae sp. R148.</title>
        <authorList>
            <person name="Wang G."/>
        </authorList>
    </citation>
    <scope>NUCLEOTIDE SEQUENCE [LARGE SCALE GENOMIC DNA]</scope>
    <source>
        <strain evidence="2 3">R148</strain>
    </source>
</reference>
<dbReference type="InterPro" id="IPR029068">
    <property type="entry name" value="Glyas_Bleomycin-R_OHBP_Dase"/>
</dbReference>
<dbReference type="OrthoDB" id="9806473at2"/>
<comment type="caution">
    <text evidence="2">The sequence shown here is derived from an EMBL/GenBank/DDBJ whole genome shotgun (WGS) entry which is preliminary data.</text>
</comment>
<dbReference type="InterPro" id="IPR028973">
    <property type="entry name" value="PhnB-like"/>
</dbReference>